<keyword evidence="9" id="KW-1185">Reference proteome</keyword>
<dbReference type="SFLD" id="SFLDG01386">
    <property type="entry name" value="main_SPASM_domain-containing"/>
    <property type="match status" value="1"/>
</dbReference>
<keyword evidence="6" id="KW-0411">Iron-sulfur</keyword>
<evidence type="ECO:0000256" key="4">
    <source>
        <dbReference type="ARBA" id="ARBA00022723"/>
    </source>
</evidence>
<protein>
    <submittedName>
        <fullName evidence="8">Radical SAM protein</fullName>
    </submittedName>
</protein>
<gene>
    <name evidence="8" type="ORF">H8710_04175</name>
</gene>
<dbReference type="Gene3D" id="3.20.20.70">
    <property type="entry name" value="Aldolase class I"/>
    <property type="match status" value="1"/>
</dbReference>
<evidence type="ECO:0000256" key="1">
    <source>
        <dbReference type="ARBA" id="ARBA00001966"/>
    </source>
</evidence>
<dbReference type="GO" id="GO:0051539">
    <property type="term" value="F:4 iron, 4 sulfur cluster binding"/>
    <property type="evidence" value="ECO:0007669"/>
    <property type="project" value="UniProtKB-KW"/>
</dbReference>
<dbReference type="RefSeq" id="WP_249294166.1">
    <property type="nucleotide sequence ID" value="NZ_JACRSV010000001.1"/>
</dbReference>
<evidence type="ECO:0000256" key="6">
    <source>
        <dbReference type="ARBA" id="ARBA00023014"/>
    </source>
</evidence>
<comment type="caution">
    <text evidence="8">The sequence shown here is derived from an EMBL/GenBank/DDBJ whole genome shotgun (WGS) entry which is preliminary data.</text>
</comment>
<dbReference type="Pfam" id="PF04055">
    <property type="entry name" value="Radical_SAM"/>
    <property type="match status" value="1"/>
</dbReference>
<keyword evidence="4" id="KW-0479">Metal-binding</keyword>
<dbReference type="InterPro" id="IPR058240">
    <property type="entry name" value="rSAM_sf"/>
</dbReference>
<keyword evidence="2" id="KW-0004">4Fe-4S</keyword>
<keyword evidence="3" id="KW-0949">S-adenosyl-L-methionine</keyword>
<keyword evidence="5" id="KW-0408">Iron</keyword>
<dbReference type="SFLD" id="SFLDG01384">
    <property type="entry name" value="thioether_bond_formation_requi"/>
    <property type="match status" value="1"/>
</dbReference>
<accession>A0A926E488</accession>
<dbReference type="SFLD" id="SFLDG01067">
    <property type="entry name" value="SPASM/twitch_domain_containing"/>
    <property type="match status" value="1"/>
</dbReference>
<evidence type="ECO:0000256" key="3">
    <source>
        <dbReference type="ARBA" id="ARBA00022691"/>
    </source>
</evidence>
<dbReference type="PANTHER" id="PTHR43787">
    <property type="entry name" value="FEMO COFACTOR BIOSYNTHESIS PROTEIN NIFB-RELATED"/>
    <property type="match status" value="1"/>
</dbReference>
<sequence>MSDYKLSKFNYYVEYSEKFVLLLNKLSKQTAIMENTKLDNIESGIYSIENLEREIESGFVVSNQIDEDLLANENLEKSLHSNVLSLTILTSESCNFKCAYCFDEFNNGNIKEHTMEEIILYVRKNIHKYSALHVEWFGGEPLLALNSIYYLSEKLIDICKKASRQYFASTTTNGYLLGFNEFKMLHKYKVYEYIVTLDGLAAIHNKNRPLKNGEGSFDKIIDNLRSIRDKINSKSFKITIRTNLTKEAYGQFESYIEFLNQEFGGDSRFTFMFNPVYDWGGERVDQIKDNLLDDICDFYNIIAKKGEKLNLSAMLNRATNRLCYYAGRNIYTITTEGGIIICPQLNKGRIGYLNNGKMEIAPYKLASWYALEATMDPKCQDCQDYYLCKGKRCPANIKAIKEAGLLPEGFGCEKDAEELDAILPLVYKTNPELFIKL</sequence>
<dbReference type="CDD" id="cd01335">
    <property type="entry name" value="Radical_SAM"/>
    <property type="match status" value="1"/>
</dbReference>
<dbReference type="Proteomes" id="UP000610760">
    <property type="component" value="Unassembled WGS sequence"/>
</dbReference>
<feature type="domain" description="Radical SAM core" evidence="7">
    <location>
        <begin position="80"/>
        <end position="318"/>
    </location>
</feature>
<reference evidence="8" key="1">
    <citation type="submission" date="2020-08" db="EMBL/GenBank/DDBJ databases">
        <title>Genome public.</title>
        <authorList>
            <person name="Liu C."/>
            <person name="Sun Q."/>
        </authorList>
    </citation>
    <scope>NUCLEOTIDE SEQUENCE</scope>
    <source>
        <strain evidence="8">NSJ-33</strain>
    </source>
</reference>
<dbReference type="GO" id="GO:0016491">
    <property type="term" value="F:oxidoreductase activity"/>
    <property type="evidence" value="ECO:0007669"/>
    <property type="project" value="InterPro"/>
</dbReference>
<dbReference type="SFLD" id="SFLDS00029">
    <property type="entry name" value="Radical_SAM"/>
    <property type="match status" value="1"/>
</dbReference>
<dbReference type="AlphaFoldDB" id="A0A926E488"/>
<evidence type="ECO:0000256" key="5">
    <source>
        <dbReference type="ARBA" id="ARBA00023004"/>
    </source>
</evidence>
<dbReference type="PROSITE" id="PS51918">
    <property type="entry name" value="RADICAL_SAM"/>
    <property type="match status" value="1"/>
</dbReference>
<evidence type="ECO:0000313" key="8">
    <source>
        <dbReference type="EMBL" id="MBC8559263.1"/>
    </source>
</evidence>
<comment type="cofactor">
    <cofactor evidence="1">
        <name>[4Fe-4S] cluster</name>
        <dbReference type="ChEBI" id="CHEBI:49883"/>
    </cofactor>
</comment>
<name>A0A926E488_9FIRM</name>
<dbReference type="EMBL" id="JACRSV010000001">
    <property type="protein sequence ID" value="MBC8559263.1"/>
    <property type="molecule type" value="Genomic_DNA"/>
</dbReference>
<evidence type="ECO:0000259" key="7">
    <source>
        <dbReference type="PROSITE" id="PS51918"/>
    </source>
</evidence>
<proteinExistence type="predicted"/>
<dbReference type="InterPro" id="IPR023867">
    <property type="entry name" value="Sulphatase_maturase_rSAM"/>
</dbReference>
<dbReference type="SUPFAM" id="SSF102114">
    <property type="entry name" value="Radical SAM enzymes"/>
    <property type="match status" value="1"/>
</dbReference>
<dbReference type="GO" id="GO:0046872">
    <property type="term" value="F:metal ion binding"/>
    <property type="evidence" value="ECO:0007669"/>
    <property type="project" value="UniProtKB-KW"/>
</dbReference>
<dbReference type="PANTHER" id="PTHR43787:SF3">
    <property type="entry name" value="ARYLSULFATASE REGULATORY PROTEIN"/>
    <property type="match status" value="1"/>
</dbReference>
<evidence type="ECO:0000313" key="9">
    <source>
        <dbReference type="Proteomes" id="UP000610760"/>
    </source>
</evidence>
<dbReference type="InterPro" id="IPR007197">
    <property type="entry name" value="rSAM"/>
</dbReference>
<dbReference type="InterPro" id="IPR013785">
    <property type="entry name" value="Aldolase_TIM"/>
</dbReference>
<organism evidence="8 9">
    <name type="scientific">Fumia xinanensis</name>
    <dbReference type="NCBI Taxonomy" id="2763659"/>
    <lineage>
        <taxon>Bacteria</taxon>
        <taxon>Bacillati</taxon>
        <taxon>Bacillota</taxon>
        <taxon>Clostridia</taxon>
        <taxon>Eubacteriales</taxon>
        <taxon>Oscillospiraceae</taxon>
        <taxon>Fumia</taxon>
    </lineage>
</organism>
<evidence type="ECO:0000256" key="2">
    <source>
        <dbReference type="ARBA" id="ARBA00022485"/>
    </source>
</evidence>